<evidence type="ECO:0000313" key="2">
    <source>
        <dbReference type="EMBL" id="RAW01440.1"/>
    </source>
</evidence>
<keyword evidence="3" id="KW-1185">Reference proteome</keyword>
<dbReference type="Proteomes" id="UP000251889">
    <property type="component" value="Unassembled WGS sequence"/>
</dbReference>
<dbReference type="OrthoDB" id="1160354at2"/>
<dbReference type="Pfam" id="PF13568">
    <property type="entry name" value="OMP_b-brl_2"/>
    <property type="match status" value="1"/>
</dbReference>
<gene>
    <name evidence="2" type="ORF">DQQ10_11100</name>
</gene>
<dbReference type="EMBL" id="QMFY01000004">
    <property type="protein sequence ID" value="RAW01440.1"/>
    <property type="molecule type" value="Genomic_DNA"/>
</dbReference>
<accession>A0A364Y3Q2</accession>
<proteinExistence type="predicted"/>
<organism evidence="2 3">
    <name type="scientific">Pseudochryseolinea flava</name>
    <dbReference type="NCBI Taxonomy" id="2059302"/>
    <lineage>
        <taxon>Bacteria</taxon>
        <taxon>Pseudomonadati</taxon>
        <taxon>Bacteroidota</taxon>
        <taxon>Cytophagia</taxon>
        <taxon>Cytophagales</taxon>
        <taxon>Fulvivirgaceae</taxon>
        <taxon>Pseudochryseolinea</taxon>
    </lineage>
</organism>
<dbReference type="AlphaFoldDB" id="A0A364Y3Q2"/>
<dbReference type="InterPro" id="IPR025665">
    <property type="entry name" value="Beta-barrel_OMP_2"/>
</dbReference>
<comment type="caution">
    <text evidence="2">The sequence shown here is derived from an EMBL/GenBank/DDBJ whole genome shotgun (WGS) entry which is preliminary data.</text>
</comment>
<reference evidence="2 3" key="1">
    <citation type="submission" date="2018-06" db="EMBL/GenBank/DDBJ databases">
        <title>Chryseolinea flavus sp. nov., a member of the phylum Bacteroidetes isolated from soil.</title>
        <authorList>
            <person name="Li Y."/>
            <person name="Wang J."/>
        </authorList>
    </citation>
    <scope>NUCLEOTIDE SEQUENCE [LARGE SCALE GENOMIC DNA]</scope>
    <source>
        <strain evidence="2 3">SDU1-6</strain>
    </source>
</reference>
<evidence type="ECO:0000259" key="1">
    <source>
        <dbReference type="Pfam" id="PF13568"/>
    </source>
</evidence>
<dbReference type="RefSeq" id="WP_112746926.1">
    <property type="nucleotide sequence ID" value="NZ_QMFY01000004.1"/>
</dbReference>
<feature type="domain" description="Outer membrane protein beta-barrel" evidence="1">
    <location>
        <begin position="32"/>
        <end position="189"/>
    </location>
</feature>
<sequence>MKRKLKNRFFVGYGVAFLVVVLTLLVSYDSSAQGNRPAAGIKGGLNVSNLYTGDVDDRDARYGFNVGVFGQPVASDVAALQLELLYSTKGTKAVTDGLIDQETKFNLNYLDLPVLAVFKLGKAMEIHAGAYGSYLLGASIDSDGDLGDTFDEVDKDNFNSVDYGVLGGIGFNLGGVQIGGRYNLGLNEIAKSRSAKNVFGNAKNQFAQLYIAFNLNYDGAEE</sequence>
<protein>
    <submittedName>
        <fullName evidence="2">PorT family protein</fullName>
    </submittedName>
</protein>
<evidence type="ECO:0000313" key="3">
    <source>
        <dbReference type="Proteomes" id="UP000251889"/>
    </source>
</evidence>
<name>A0A364Y3Q2_9BACT</name>